<dbReference type="Proteomes" id="UP001439008">
    <property type="component" value="Unassembled WGS sequence"/>
</dbReference>
<sequence length="400" mass="45012">MPSVTRSRKSHRDSSDSDHRRRRKSRHRSRRSSRDSRRSRDHYKNHRRKRSASSSYLSSSYSSSSSDSEVVEEKEKPKKMIDPTSHTPIFPLDEQRMTIKEKMQHQAMITANPTATRMARRVYIGNLPTNLKFTETILLDFFTILIKFHGINTPQPVLSVWLSDPPAFCFLDMRSVSDTAKCITLLDNMNLGERNLKVGRPPDYTPAPIHLSNFVVGAVPLGFNIFKTIVDPAAHKGRKQSSRPQKPKNRNINVPFPATSGTRVKGDLIPVKIRPTIDGGTLVNPAFPEDAELVNKNDPTKMKREELFADLPGDLREAFIEALPSSVNIEPSLLDVDVLPSRPCPPSLVIAIDNMVRAEELVKNDEYTDILYDIRLGAQRYGDVASVVIPRPGHSPGEFG</sequence>
<reference evidence="7 8" key="1">
    <citation type="journal article" date="2024" name="BMC Biol.">
        <title>Comparative genomics of Ascetosporea gives new insight into the evolutionary basis for animal parasitism in Rhizaria.</title>
        <authorList>
            <person name="Hiltunen Thoren M."/>
            <person name="Onut-Brannstrom I."/>
            <person name="Alfjorden A."/>
            <person name="Peckova H."/>
            <person name="Swords F."/>
            <person name="Hooper C."/>
            <person name="Holzer A.S."/>
            <person name="Bass D."/>
            <person name="Burki F."/>
        </authorList>
    </citation>
    <scope>NUCLEOTIDE SEQUENCE [LARGE SCALE GENOMIC DNA]</scope>
    <source>
        <strain evidence="7">20-A016</strain>
    </source>
</reference>
<evidence type="ECO:0000256" key="3">
    <source>
        <dbReference type="ARBA" id="ARBA00023187"/>
    </source>
</evidence>
<dbReference type="Gene3D" id="3.30.70.330">
    <property type="match status" value="2"/>
</dbReference>
<evidence type="ECO:0000256" key="2">
    <source>
        <dbReference type="ARBA" id="ARBA00022884"/>
    </source>
</evidence>
<accession>A0ABV2AMN1</accession>
<keyword evidence="2 4" id="KW-0694">RNA-binding</keyword>
<proteinExistence type="predicted"/>
<feature type="compositionally biased region" description="Basic residues" evidence="5">
    <location>
        <begin position="1"/>
        <end position="11"/>
    </location>
</feature>
<feature type="compositionally biased region" description="Low complexity" evidence="5">
    <location>
        <begin position="52"/>
        <end position="68"/>
    </location>
</feature>
<evidence type="ECO:0000256" key="5">
    <source>
        <dbReference type="SAM" id="MobiDB-lite"/>
    </source>
</evidence>
<feature type="non-terminal residue" evidence="7">
    <location>
        <position position="400"/>
    </location>
</feature>
<feature type="region of interest" description="Disordered" evidence="5">
    <location>
        <begin position="234"/>
        <end position="261"/>
    </location>
</feature>
<dbReference type="EMBL" id="JBDODL010000939">
    <property type="protein sequence ID" value="MES1920900.1"/>
    <property type="molecule type" value="Genomic_DNA"/>
</dbReference>
<dbReference type="PANTHER" id="PTHR23139">
    <property type="entry name" value="RNA-BINDING PROTEIN"/>
    <property type="match status" value="1"/>
</dbReference>
<feature type="compositionally biased region" description="Basic and acidic residues" evidence="5">
    <location>
        <begin position="71"/>
        <end position="81"/>
    </location>
</feature>
<dbReference type="SMART" id="SM00360">
    <property type="entry name" value="RRM"/>
    <property type="match status" value="1"/>
</dbReference>
<dbReference type="InterPro" id="IPR000504">
    <property type="entry name" value="RRM_dom"/>
</dbReference>
<evidence type="ECO:0000313" key="7">
    <source>
        <dbReference type="EMBL" id="MES1920900.1"/>
    </source>
</evidence>
<dbReference type="InterPro" id="IPR012677">
    <property type="entry name" value="Nucleotide-bd_a/b_plait_sf"/>
</dbReference>
<dbReference type="InterPro" id="IPR035979">
    <property type="entry name" value="RBD_domain_sf"/>
</dbReference>
<feature type="compositionally biased region" description="Basic residues" evidence="5">
    <location>
        <begin position="235"/>
        <end position="249"/>
    </location>
</feature>
<feature type="compositionally biased region" description="Basic residues" evidence="5">
    <location>
        <begin position="20"/>
        <end position="31"/>
    </location>
</feature>
<evidence type="ECO:0000313" key="8">
    <source>
        <dbReference type="Proteomes" id="UP001439008"/>
    </source>
</evidence>
<gene>
    <name evidence="7" type="ORF">MHBO_002514</name>
</gene>
<evidence type="ECO:0000256" key="4">
    <source>
        <dbReference type="PROSITE-ProRule" id="PRU00176"/>
    </source>
</evidence>
<keyword evidence="1" id="KW-0507">mRNA processing</keyword>
<dbReference type="PROSITE" id="PS50102">
    <property type="entry name" value="RRM"/>
    <property type="match status" value="1"/>
</dbReference>
<keyword evidence="8" id="KW-1185">Reference proteome</keyword>
<organism evidence="7 8">
    <name type="scientific">Bonamia ostreae</name>
    <dbReference type="NCBI Taxonomy" id="126728"/>
    <lineage>
        <taxon>Eukaryota</taxon>
        <taxon>Sar</taxon>
        <taxon>Rhizaria</taxon>
        <taxon>Endomyxa</taxon>
        <taxon>Ascetosporea</taxon>
        <taxon>Haplosporida</taxon>
        <taxon>Bonamia</taxon>
    </lineage>
</organism>
<name>A0ABV2AMN1_9EUKA</name>
<feature type="region of interest" description="Disordered" evidence="5">
    <location>
        <begin position="1"/>
        <end position="89"/>
    </location>
</feature>
<evidence type="ECO:0000256" key="1">
    <source>
        <dbReference type="ARBA" id="ARBA00022664"/>
    </source>
</evidence>
<dbReference type="SUPFAM" id="SSF54928">
    <property type="entry name" value="RNA-binding domain, RBD"/>
    <property type="match status" value="1"/>
</dbReference>
<protein>
    <recommendedName>
        <fullName evidence="6">RRM domain-containing protein</fullName>
    </recommendedName>
</protein>
<keyword evidence="3" id="KW-0508">mRNA splicing</keyword>
<comment type="caution">
    <text evidence="7">The sequence shown here is derived from an EMBL/GenBank/DDBJ whole genome shotgun (WGS) entry which is preliminary data.</text>
</comment>
<feature type="domain" description="RRM" evidence="6">
    <location>
        <begin position="120"/>
        <end position="203"/>
    </location>
</feature>
<feature type="compositionally biased region" description="Basic residues" evidence="5">
    <location>
        <begin position="39"/>
        <end position="51"/>
    </location>
</feature>
<evidence type="ECO:0000259" key="6">
    <source>
        <dbReference type="PROSITE" id="PS50102"/>
    </source>
</evidence>